<dbReference type="Proteomes" id="UP000433050">
    <property type="component" value="Unassembled WGS sequence"/>
</dbReference>
<dbReference type="InterPro" id="IPR004437">
    <property type="entry name" value="ParB/RepB/Spo0J"/>
</dbReference>
<dbReference type="GO" id="GO:0007059">
    <property type="term" value="P:chromosome segregation"/>
    <property type="evidence" value="ECO:0007669"/>
    <property type="project" value="UniProtKB-KW"/>
</dbReference>
<evidence type="ECO:0000256" key="1">
    <source>
        <dbReference type="ARBA" id="ARBA00006295"/>
    </source>
</evidence>
<evidence type="ECO:0000313" key="7">
    <source>
        <dbReference type="EMBL" id="CAA0109988.1"/>
    </source>
</evidence>
<evidence type="ECO:0000256" key="5">
    <source>
        <dbReference type="SAM" id="MobiDB-lite"/>
    </source>
</evidence>
<dbReference type="GO" id="GO:0045881">
    <property type="term" value="P:positive regulation of sporulation resulting in formation of a cellular spore"/>
    <property type="evidence" value="ECO:0007669"/>
    <property type="project" value="TreeGrafter"/>
</dbReference>
<proteinExistence type="inferred from homology"/>
<dbReference type="InterPro" id="IPR003115">
    <property type="entry name" value="ParB_N"/>
</dbReference>
<dbReference type="RefSeq" id="WP_144341353.1">
    <property type="nucleotide sequence ID" value="NZ_CACSAS010000001.1"/>
</dbReference>
<dbReference type="FunFam" id="3.90.1530.30:FF:000001">
    <property type="entry name" value="Chromosome partitioning protein ParB"/>
    <property type="match status" value="1"/>
</dbReference>
<dbReference type="EMBL" id="CACSAS010000001">
    <property type="protein sequence ID" value="CAA0109988.1"/>
    <property type="molecule type" value="Genomic_DNA"/>
</dbReference>
<evidence type="ECO:0000313" key="8">
    <source>
        <dbReference type="Proteomes" id="UP000433050"/>
    </source>
</evidence>
<dbReference type="Gene3D" id="1.10.10.2830">
    <property type="match status" value="1"/>
</dbReference>
<dbReference type="CDD" id="cd16393">
    <property type="entry name" value="SPO0J_N"/>
    <property type="match status" value="1"/>
</dbReference>
<evidence type="ECO:0000256" key="3">
    <source>
        <dbReference type="ARBA" id="ARBA00023125"/>
    </source>
</evidence>
<dbReference type="InterPro" id="IPR041468">
    <property type="entry name" value="HTH_ParB/Spo0J"/>
</dbReference>
<keyword evidence="8" id="KW-1185">Reference proteome</keyword>
<evidence type="ECO:0000259" key="6">
    <source>
        <dbReference type="SMART" id="SM00470"/>
    </source>
</evidence>
<organism evidence="7 8">
    <name type="scientific">Starkeya nomas</name>
    <dbReference type="NCBI Taxonomy" id="2666134"/>
    <lineage>
        <taxon>Bacteria</taxon>
        <taxon>Pseudomonadati</taxon>
        <taxon>Pseudomonadota</taxon>
        <taxon>Alphaproteobacteria</taxon>
        <taxon>Hyphomicrobiales</taxon>
        <taxon>Xanthobacteraceae</taxon>
        <taxon>Starkeya</taxon>
    </lineage>
</organism>
<name>A0A5S9PYD5_9HYPH</name>
<dbReference type="Pfam" id="PF17762">
    <property type="entry name" value="HTH_ParB"/>
    <property type="match status" value="1"/>
</dbReference>
<dbReference type="GO" id="GO:0003677">
    <property type="term" value="F:DNA binding"/>
    <property type="evidence" value="ECO:0007669"/>
    <property type="project" value="UniProtKB-KW"/>
</dbReference>
<dbReference type="GO" id="GO:0005694">
    <property type="term" value="C:chromosome"/>
    <property type="evidence" value="ECO:0007669"/>
    <property type="project" value="TreeGrafter"/>
</dbReference>
<gene>
    <name evidence="7" type="primary">parB</name>
    <name evidence="7" type="ORF">STARVERO_03789</name>
</gene>
<evidence type="ECO:0000256" key="4">
    <source>
        <dbReference type="ARBA" id="ARBA00025472"/>
    </source>
</evidence>
<dbReference type="Pfam" id="PF02195">
    <property type="entry name" value="ParB_N"/>
    <property type="match status" value="1"/>
</dbReference>
<sequence length="303" mass="32864">MAMAEDGGRSRLGRGLAALIGDMGDDSGAANDRGRSGGGARKVPLAFLRPNPRNPRRTFAEEDLEDLAASIHERGIIQPIVVRQVAGERDAYEIVAGERRWRAAQRAGVHEVPIVVVEVNDREALEIAIIENVQRADLNPLEEAAGYQSLADQFGYSQNDLARVIGKSRSHVANTMRLLRLPETVKEYLADGRLSAGHARALLTQDDPEALARAIVEQGMNVRAIEALAQELNVAKAEAAGKPPRKPKTIPALDADTAALQRKLSDELGLQVTLKHDGEAGEIRIRYSSLDQLDEVCRRLAAG</sequence>
<keyword evidence="3" id="KW-0238">DNA-binding</keyword>
<dbReference type="Gene3D" id="3.90.1530.30">
    <property type="match status" value="1"/>
</dbReference>
<keyword evidence="2" id="KW-0159">Chromosome partition</keyword>
<dbReference type="NCBIfam" id="TIGR00180">
    <property type="entry name" value="parB_part"/>
    <property type="match status" value="1"/>
</dbReference>
<feature type="region of interest" description="Disordered" evidence="5">
    <location>
        <begin position="23"/>
        <end position="56"/>
    </location>
</feature>
<dbReference type="InterPro" id="IPR050336">
    <property type="entry name" value="Chromosome_partition/occlusion"/>
</dbReference>
<dbReference type="PANTHER" id="PTHR33375:SF1">
    <property type="entry name" value="CHROMOSOME-PARTITIONING PROTEIN PARB-RELATED"/>
    <property type="match status" value="1"/>
</dbReference>
<dbReference type="SMART" id="SM00470">
    <property type="entry name" value="ParB"/>
    <property type="match status" value="1"/>
</dbReference>
<comment type="similarity">
    <text evidence="1">Belongs to the ParB family.</text>
</comment>
<evidence type="ECO:0000256" key="2">
    <source>
        <dbReference type="ARBA" id="ARBA00022829"/>
    </source>
</evidence>
<comment type="function">
    <text evidence="4">Involved in chromosome partition. Localize to both poles of the predivisional cell following completion of DNA replication. Binds to the DNA origin of replication.</text>
</comment>
<dbReference type="InterPro" id="IPR057240">
    <property type="entry name" value="ParB_dimer_C"/>
</dbReference>
<accession>A0A5S9PYD5</accession>
<dbReference type="Pfam" id="PF23552">
    <property type="entry name" value="ParB_C"/>
    <property type="match status" value="1"/>
</dbReference>
<dbReference type="InterPro" id="IPR036086">
    <property type="entry name" value="ParB/Sulfiredoxin_sf"/>
</dbReference>
<protein>
    <submittedName>
        <fullName evidence="7">Chromosome-partitioning protein ParB</fullName>
    </submittedName>
</protein>
<reference evidence="7 8" key="1">
    <citation type="submission" date="2019-12" db="EMBL/GenBank/DDBJ databases">
        <authorList>
            <person name="Reyes-Prieto M."/>
        </authorList>
    </citation>
    <scope>NUCLEOTIDE SEQUENCE [LARGE SCALE GENOMIC DNA]</scope>
    <source>
        <strain evidence="7">HF14-78462</strain>
    </source>
</reference>
<dbReference type="PANTHER" id="PTHR33375">
    <property type="entry name" value="CHROMOSOME-PARTITIONING PROTEIN PARB-RELATED"/>
    <property type="match status" value="1"/>
</dbReference>
<dbReference type="FunFam" id="1.10.10.2830:FF:000001">
    <property type="entry name" value="Chromosome partitioning protein ParB"/>
    <property type="match status" value="1"/>
</dbReference>
<dbReference type="AlphaFoldDB" id="A0A5S9PYD5"/>
<dbReference type="SUPFAM" id="SSF110849">
    <property type="entry name" value="ParB/Sulfiredoxin"/>
    <property type="match status" value="1"/>
</dbReference>
<feature type="domain" description="ParB-like N-terminal" evidence="6">
    <location>
        <begin position="41"/>
        <end position="133"/>
    </location>
</feature>